<dbReference type="Pfam" id="PF20520">
    <property type="entry name" value="Ac45-VOA1_TM"/>
    <property type="match status" value="1"/>
</dbReference>
<gene>
    <name evidence="9" type="primary">Atp6ap1</name>
    <name evidence="9" type="ORF">PRUFUL_R08929</name>
</gene>
<evidence type="ECO:0000259" key="7">
    <source>
        <dbReference type="Pfam" id="PF05827"/>
    </source>
</evidence>
<feature type="non-terminal residue" evidence="9">
    <location>
        <position position="1"/>
    </location>
</feature>
<name>A0A7L2ZPB7_9PASE</name>
<dbReference type="GO" id="GO:0098588">
    <property type="term" value="C:bounding membrane of organelle"/>
    <property type="evidence" value="ECO:0007669"/>
    <property type="project" value="UniProtKB-ARBA"/>
</dbReference>
<keyword evidence="10" id="KW-1185">Reference proteome</keyword>
<dbReference type="GO" id="GO:0033176">
    <property type="term" value="C:proton-transporting V-type ATPase complex"/>
    <property type="evidence" value="ECO:0007669"/>
    <property type="project" value="TreeGrafter"/>
</dbReference>
<dbReference type="Proteomes" id="UP000553798">
    <property type="component" value="Unassembled WGS sequence"/>
</dbReference>
<organism evidence="9 10">
    <name type="scientific">Prunella fulvescens</name>
    <name type="common">Brown accentor</name>
    <dbReference type="NCBI Taxonomy" id="670355"/>
    <lineage>
        <taxon>Eukaryota</taxon>
        <taxon>Metazoa</taxon>
        <taxon>Chordata</taxon>
        <taxon>Craniata</taxon>
        <taxon>Vertebrata</taxon>
        <taxon>Euteleostomi</taxon>
        <taxon>Archelosauria</taxon>
        <taxon>Archosauria</taxon>
        <taxon>Dinosauria</taxon>
        <taxon>Saurischia</taxon>
        <taxon>Theropoda</taxon>
        <taxon>Coelurosauria</taxon>
        <taxon>Aves</taxon>
        <taxon>Neognathae</taxon>
        <taxon>Neoaves</taxon>
        <taxon>Telluraves</taxon>
        <taxon>Australaves</taxon>
        <taxon>Passeriformes</taxon>
        <taxon>Passeroidea</taxon>
        <taxon>Prunellidae</taxon>
        <taxon>Prunella</taxon>
    </lineage>
</organism>
<sequence length="410" mass="45551">AVHEGQVVSAQELTALLQPLFTQNSRNLVLFLQDRLSIEDFTYFSESYGNKNPFQNEILQSSPSSLVLPAVDCKATSYLLNALQESGDWKLTNVTNLNISQLELNASNPNLLVVQLQPLASDLKEISTLEAIAENDRIIGRVTMDLQERGIHFSVIYTAVRPSRISRRTDVTAELRRQLMAAEEEESLSYPPLNVTTGNFTCILFYASNFSLKANSSVLIDLTNATFLTQNVDISASECSDSNTTLSLKYTKPVNGINSLEIRFLMTSKFYEVSARSWSTLDSVEIIQDGGKLAKFDVSGISAPAEYSFHCQLVGTSNLYPARLVPSDDAKNWDVFISNLQIQGFNIVNNQFSYASDCTGFFTPGIWMGLVTSIILLWILTYGIHMIMQLTTNNRFDDPKGPALSVPQTE</sequence>
<keyword evidence="4 6" id="KW-1133">Transmembrane helix</keyword>
<feature type="domain" description="V-type proton ATPase subunit S1/VOA1 transmembrane" evidence="8">
    <location>
        <begin position="360"/>
        <end position="398"/>
    </location>
</feature>
<comment type="caution">
    <text evidence="9">The sequence shown here is derived from an EMBL/GenBank/DDBJ whole genome shotgun (WGS) entry which is preliminary data.</text>
</comment>
<dbReference type="PANTHER" id="PTHR12471:SF6">
    <property type="entry name" value="ATPASE H+ TRANSPORTING ACCESSORY PROTEIN 1"/>
    <property type="match status" value="1"/>
</dbReference>
<dbReference type="PANTHER" id="PTHR12471">
    <property type="entry name" value="VACUOLAR ATP SYNTHASE SUBUNIT S1"/>
    <property type="match status" value="1"/>
</dbReference>
<dbReference type="InterPro" id="IPR046756">
    <property type="entry name" value="VAS1/VOA1_TM"/>
</dbReference>
<comment type="subcellular location">
    <subcellularLocation>
        <location evidence="1">Membrane</location>
        <topology evidence="1">Single-pass membrane protein</topology>
    </subcellularLocation>
</comment>
<keyword evidence="5 6" id="KW-0472">Membrane</keyword>
<feature type="transmembrane region" description="Helical" evidence="6">
    <location>
        <begin position="366"/>
        <end position="385"/>
    </location>
</feature>
<dbReference type="AlphaFoldDB" id="A0A7L2ZPB7"/>
<dbReference type="GO" id="GO:0030659">
    <property type="term" value="C:cytoplasmic vesicle membrane"/>
    <property type="evidence" value="ECO:0007669"/>
    <property type="project" value="UniProtKB-ARBA"/>
</dbReference>
<evidence type="ECO:0000313" key="10">
    <source>
        <dbReference type="Proteomes" id="UP000553798"/>
    </source>
</evidence>
<dbReference type="GO" id="GO:0001671">
    <property type="term" value="F:ATPase activator activity"/>
    <property type="evidence" value="ECO:0007669"/>
    <property type="project" value="TreeGrafter"/>
</dbReference>
<dbReference type="InterPro" id="IPR046755">
    <property type="entry name" value="VAS1_LD"/>
</dbReference>
<dbReference type="InterPro" id="IPR008388">
    <property type="entry name" value="Ac45_acc_su"/>
</dbReference>
<evidence type="ECO:0000259" key="8">
    <source>
        <dbReference type="Pfam" id="PF20520"/>
    </source>
</evidence>
<dbReference type="GO" id="GO:0030641">
    <property type="term" value="P:regulation of cellular pH"/>
    <property type="evidence" value="ECO:0007669"/>
    <property type="project" value="TreeGrafter"/>
</dbReference>
<evidence type="ECO:0000313" key="9">
    <source>
        <dbReference type="EMBL" id="NXT09093.1"/>
    </source>
</evidence>
<dbReference type="FunFam" id="2.40.160.110:FF:000003">
    <property type="entry name" value="ATPase H+ transporting accessory protein 1"/>
    <property type="match status" value="1"/>
</dbReference>
<comment type="similarity">
    <text evidence="2">Belongs to the vacuolar ATPase subunit S1 family.</text>
</comment>
<feature type="domain" description="V-type proton ATPase subunit S1 luminal" evidence="7">
    <location>
        <begin position="201"/>
        <end position="345"/>
    </location>
</feature>
<evidence type="ECO:0000256" key="2">
    <source>
        <dbReference type="ARBA" id="ARBA00009037"/>
    </source>
</evidence>
<accession>A0A7L2ZPB7</accession>
<evidence type="ECO:0000256" key="3">
    <source>
        <dbReference type="ARBA" id="ARBA00022692"/>
    </source>
</evidence>
<evidence type="ECO:0000256" key="4">
    <source>
        <dbReference type="ARBA" id="ARBA00022989"/>
    </source>
</evidence>
<dbReference type="Gene3D" id="2.40.160.110">
    <property type="match status" value="1"/>
</dbReference>
<evidence type="ECO:0000256" key="1">
    <source>
        <dbReference type="ARBA" id="ARBA00004167"/>
    </source>
</evidence>
<proteinExistence type="inferred from homology"/>
<dbReference type="GO" id="GO:0012505">
    <property type="term" value="C:endomembrane system"/>
    <property type="evidence" value="ECO:0007669"/>
    <property type="project" value="UniProtKB-ARBA"/>
</dbReference>
<protein>
    <submittedName>
        <fullName evidence="9">VAS1 ATPase</fullName>
    </submittedName>
</protein>
<reference evidence="9 10" key="1">
    <citation type="submission" date="2019-09" db="EMBL/GenBank/DDBJ databases">
        <title>Bird 10,000 Genomes (B10K) Project - Family phase.</title>
        <authorList>
            <person name="Zhang G."/>
        </authorList>
    </citation>
    <scope>NUCLEOTIDE SEQUENCE [LARGE SCALE GENOMIC DNA]</scope>
    <source>
        <strain evidence="9">B10K-DU-012-46</strain>
    </source>
</reference>
<keyword evidence="3 6" id="KW-0812">Transmembrane</keyword>
<evidence type="ECO:0000256" key="5">
    <source>
        <dbReference type="ARBA" id="ARBA00023136"/>
    </source>
</evidence>
<feature type="non-terminal residue" evidence="9">
    <location>
        <position position="410"/>
    </location>
</feature>
<dbReference type="Pfam" id="PF05827">
    <property type="entry name" value="VAS1_LD"/>
    <property type="match status" value="1"/>
</dbReference>
<dbReference type="EMBL" id="VZTP01017620">
    <property type="protein sequence ID" value="NXT09093.1"/>
    <property type="molecule type" value="Genomic_DNA"/>
</dbReference>
<evidence type="ECO:0000256" key="6">
    <source>
        <dbReference type="SAM" id="Phobius"/>
    </source>
</evidence>